<protein>
    <recommendedName>
        <fullName evidence="2">Partial AB-hydrolase lipase domain-containing protein</fullName>
    </recommendedName>
</protein>
<dbReference type="Pfam" id="PF04083">
    <property type="entry name" value="Abhydro_lipase"/>
    <property type="match status" value="1"/>
</dbReference>
<reference evidence="3 4" key="1">
    <citation type="journal article" date="2023" name="Nucleic Acids Res.">
        <title>The hologenome of Daphnia magna reveals possible DNA methylation and microbiome-mediated evolution of the host genome.</title>
        <authorList>
            <person name="Chaturvedi A."/>
            <person name="Li X."/>
            <person name="Dhandapani V."/>
            <person name="Marshall H."/>
            <person name="Kissane S."/>
            <person name="Cuenca-Cambronero M."/>
            <person name="Asole G."/>
            <person name="Calvet F."/>
            <person name="Ruiz-Romero M."/>
            <person name="Marangio P."/>
            <person name="Guigo R."/>
            <person name="Rago D."/>
            <person name="Mirbahai L."/>
            <person name="Eastwood N."/>
            <person name="Colbourne J.K."/>
            <person name="Zhou J."/>
            <person name="Mallon E."/>
            <person name="Orsini L."/>
        </authorList>
    </citation>
    <scope>NUCLEOTIDE SEQUENCE [LARGE SCALE GENOMIC DNA]</scope>
    <source>
        <strain evidence="3">LRV0_1</strain>
    </source>
</reference>
<dbReference type="SUPFAM" id="SSF53474">
    <property type="entry name" value="alpha/beta-Hydrolases"/>
    <property type="match status" value="1"/>
</dbReference>
<feature type="region of interest" description="Disordered" evidence="1">
    <location>
        <begin position="16"/>
        <end position="41"/>
    </location>
</feature>
<evidence type="ECO:0000256" key="1">
    <source>
        <dbReference type="SAM" id="MobiDB-lite"/>
    </source>
</evidence>
<dbReference type="InterPro" id="IPR006693">
    <property type="entry name" value="AB_hydrolase_lipase"/>
</dbReference>
<dbReference type="Gene3D" id="3.40.50.1820">
    <property type="entry name" value="alpha/beta hydrolase"/>
    <property type="match status" value="1"/>
</dbReference>
<evidence type="ECO:0000259" key="2">
    <source>
        <dbReference type="Pfam" id="PF04083"/>
    </source>
</evidence>
<dbReference type="PANTHER" id="PTHR11005">
    <property type="entry name" value="LYSOSOMAL ACID LIPASE-RELATED"/>
    <property type="match status" value="1"/>
</dbReference>
<sequence>MDSSNQKTGPRALLVQSSAQSGRDQSLHNTNQQWTKSKTTTGALWLSGKPKNFTDVTCRETITKKDIECDLIRFRPHPYKEKRKHFYIGINNGALTHMEAPGSVTIWNADNILLYSKSDANTDRLSPGQLLKNWRRKSIEKGSVDKLSAGQLLNGWRRKASSGGDTISPGRLLQGWRRNVEVQEANRLPQNVETFFTTPDIIRNRGYPVEIHHVTSEDGYILELHRIPAILSTDGTHRKAVFLQHGVLEASSTWFVNPSNRSLPLLLADKSYDVWLGNFRGNRYSRRHVKFDPRQTDFWRFSWDEIGTFDIPVVINYILSVTGLPTLSYIGHSLGCGVFFIAMAKHPELNAKIDTMVALAPLSSFAHFTTGIFRKLAPYGNAIETFLRTVGTWGWLDSEGVGDILLQRKCAQTYQQAKRCLKALNIIMGSNPENLQLELMPLVKANLLHGTSVPMIAQFAQNYLAGETFQAYDFGRKGNVIRYGSIKPLAYALKNITAPDVDWLLTQLGNIKRSVRIQTYNHGDFLWGTDVNEMLYNSVLADLPPP</sequence>
<comment type="caution">
    <text evidence="3">The sequence shown here is derived from an EMBL/GenBank/DDBJ whole genome shotgun (WGS) entry which is preliminary data.</text>
</comment>
<gene>
    <name evidence="3" type="ORF">OUZ56_015533</name>
</gene>
<evidence type="ECO:0000313" key="4">
    <source>
        <dbReference type="Proteomes" id="UP001234178"/>
    </source>
</evidence>
<dbReference type="InterPro" id="IPR029058">
    <property type="entry name" value="AB_hydrolase_fold"/>
</dbReference>
<feature type="domain" description="Partial AB-hydrolase lipase" evidence="2">
    <location>
        <begin position="199"/>
        <end position="257"/>
    </location>
</feature>
<dbReference type="Proteomes" id="UP001234178">
    <property type="component" value="Unassembled WGS sequence"/>
</dbReference>
<evidence type="ECO:0000313" key="3">
    <source>
        <dbReference type="EMBL" id="KAK4026534.1"/>
    </source>
</evidence>
<accession>A0ABR0AN50</accession>
<proteinExistence type="predicted"/>
<dbReference type="EMBL" id="JAOYFB010000038">
    <property type="protein sequence ID" value="KAK4026534.1"/>
    <property type="molecule type" value="Genomic_DNA"/>
</dbReference>
<keyword evidence="4" id="KW-1185">Reference proteome</keyword>
<organism evidence="3 4">
    <name type="scientific">Daphnia magna</name>
    <dbReference type="NCBI Taxonomy" id="35525"/>
    <lineage>
        <taxon>Eukaryota</taxon>
        <taxon>Metazoa</taxon>
        <taxon>Ecdysozoa</taxon>
        <taxon>Arthropoda</taxon>
        <taxon>Crustacea</taxon>
        <taxon>Branchiopoda</taxon>
        <taxon>Diplostraca</taxon>
        <taxon>Cladocera</taxon>
        <taxon>Anomopoda</taxon>
        <taxon>Daphniidae</taxon>
        <taxon>Daphnia</taxon>
    </lineage>
</organism>
<name>A0ABR0AN50_9CRUS</name>